<sequence>MRGAEAVTAYLARHRVEELVDEAVNDAVLADSPQPIAHIARFLARAAGIELDEPVANGGGAPDRLAPLGERGGEERASRHEAHSELRLDELTADEARLAAVLINAGQQHIFAEWPPEQVDAGKKRAFFASVLALDRSYPGGLGAYLENGKKLLKAAQLGHNPLDGWVPSPPDAESGARLLPGSLEYDELERLGVEQLGSVAFVIPAGGMGERLGYSGVKFGLPAEMTTEASVLEVYAQYILAFQRLAARARPAKAPITIQLALMVSHQTRPGIEALLAANGHYGLAPEQLTLLQQEEVACFADSGGRLAMRDTYALETKPHGHGDVHFLLHTSGLAQRWLSQGLKWIVFFQDTNTLYLATLLATLGVSEKLGLDMNSVCVPRKAKEAIGAMARLTHSDGRSFLASVEYNQLEPLLRASGKGADVNDTVTHTSPYPGNINELVLRLPAYVAALNYTKGELHEFVNPKYKSGEDGSPLSTFRAPARLECMMQDFAHSLQDRLKGSKVGYTMVPKELGYYPVKNALQAAAELSARGIPPMGAASAEAAVYHAYGSMLRVLGCKVQQTVEQVYAGVRVDEGAHIVLAPSFAPSMAALREKLLAPSEVHISQRSTLVVDGENVTIKSLNLDGALVVKVAPCASLHIESLEMHNQGWSFVPLSHAELSSGAVREEERIRGYRVSRGEELRILLTEPGRWLVVKNQLVREKPGAADAR</sequence>
<gene>
    <name evidence="9" type="ORF">KFE25_002206</name>
</gene>
<evidence type="ECO:0000256" key="2">
    <source>
        <dbReference type="ARBA" id="ARBA00001946"/>
    </source>
</evidence>
<evidence type="ECO:0000256" key="1">
    <source>
        <dbReference type="ARBA" id="ARBA00001936"/>
    </source>
</evidence>
<feature type="region of interest" description="Disordered" evidence="8">
    <location>
        <begin position="53"/>
        <end position="84"/>
    </location>
</feature>
<dbReference type="InterPro" id="IPR039741">
    <property type="entry name" value="UDP-sugar_pyrophosphorylase"/>
</dbReference>
<comment type="cofactor">
    <cofactor evidence="1">
        <name>Mn(2+)</name>
        <dbReference type="ChEBI" id="CHEBI:29035"/>
    </cofactor>
</comment>
<dbReference type="Pfam" id="PF01704">
    <property type="entry name" value="UDPGP"/>
    <property type="match status" value="1"/>
</dbReference>
<dbReference type="EMBL" id="JAGTXO010000008">
    <property type="protein sequence ID" value="KAG8466450.1"/>
    <property type="molecule type" value="Genomic_DNA"/>
</dbReference>
<dbReference type="Gene3D" id="3.90.550.10">
    <property type="entry name" value="Spore Coat Polysaccharide Biosynthesis Protein SpsA, Chain A"/>
    <property type="match status" value="1"/>
</dbReference>
<dbReference type="FunFam" id="2.160.10.30:FF:000001">
    <property type="entry name" value="UDP-sugar pyrophosphorylase"/>
    <property type="match status" value="1"/>
</dbReference>
<dbReference type="InterPro" id="IPR002618">
    <property type="entry name" value="UDPGP_fam"/>
</dbReference>
<evidence type="ECO:0000256" key="4">
    <source>
        <dbReference type="ARBA" id="ARBA00022695"/>
    </source>
</evidence>
<protein>
    <recommendedName>
        <fullName evidence="6">UTP-monosaccharide-1-phosphate uridylyltransferase</fullName>
        <ecNumber evidence="6">2.7.7.64</ecNumber>
    </recommendedName>
</protein>
<proteinExistence type="inferred from homology"/>
<feature type="compositionally biased region" description="Basic and acidic residues" evidence="8">
    <location>
        <begin position="71"/>
        <end position="84"/>
    </location>
</feature>
<comment type="caution">
    <text evidence="9">The sequence shown here is derived from an EMBL/GenBank/DDBJ whole genome shotgun (WGS) entry which is preliminary data.</text>
</comment>
<evidence type="ECO:0000313" key="10">
    <source>
        <dbReference type="Proteomes" id="UP000751190"/>
    </source>
</evidence>
<comment type="catalytic activity">
    <reaction evidence="7">
        <text>a monosaccharide 1-phosphate + UTP + H(+) = a UDP-monosaccharide + diphosphate</text>
        <dbReference type="Rhea" id="RHEA:13205"/>
        <dbReference type="ChEBI" id="CHEBI:15378"/>
        <dbReference type="ChEBI" id="CHEBI:33019"/>
        <dbReference type="ChEBI" id="CHEBI:46398"/>
        <dbReference type="ChEBI" id="CHEBI:140358"/>
        <dbReference type="ChEBI" id="CHEBI:140359"/>
        <dbReference type="EC" id="2.7.7.64"/>
    </reaction>
</comment>
<dbReference type="AlphaFoldDB" id="A0A8J5XVW9"/>
<keyword evidence="3" id="KW-0808">Transferase</keyword>
<dbReference type="GO" id="GO:0051748">
    <property type="term" value="F:UTP-monosaccharide-1-phosphate uridylyltransferase activity"/>
    <property type="evidence" value="ECO:0007669"/>
    <property type="project" value="UniProtKB-EC"/>
</dbReference>
<name>A0A8J5XVW9_DIALT</name>
<dbReference type="InterPro" id="IPR029044">
    <property type="entry name" value="Nucleotide-diphossugar_trans"/>
</dbReference>
<dbReference type="OrthoDB" id="532420at2759"/>
<dbReference type="OMA" id="FAGWPES"/>
<evidence type="ECO:0000256" key="6">
    <source>
        <dbReference type="ARBA" id="ARBA00039080"/>
    </source>
</evidence>
<keyword evidence="10" id="KW-1185">Reference proteome</keyword>
<evidence type="ECO:0000313" key="9">
    <source>
        <dbReference type="EMBL" id="KAG8466450.1"/>
    </source>
</evidence>
<dbReference type="EC" id="2.7.7.64" evidence="6"/>
<reference evidence="9" key="1">
    <citation type="submission" date="2021-05" db="EMBL/GenBank/DDBJ databases">
        <title>The genome of the haptophyte Pavlova lutheri (Diacronema luteri, Pavlovales) - a model for lipid biosynthesis in eukaryotic algae.</title>
        <authorList>
            <person name="Hulatt C.J."/>
            <person name="Posewitz M.C."/>
        </authorList>
    </citation>
    <scope>NUCLEOTIDE SEQUENCE</scope>
    <source>
        <strain evidence="9">NIVA-4/92</strain>
    </source>
</reference>
<evidence type="ECO:0000256" key="8">
    <source>
        <dbReference type="SAM" id="MobiDB-lite"/>
    </source>
</evidence>
<keyword evidence="4" id="KW-0548">Nucleotidyltransferase</keyword>
<organism evidence="9 10">
    <name type="scientific">Diacronema lutheri</name>
    <name type="common">Unicellular marine alga</name>
    <name type="synonym">Monochrysis lutheri</name>
    <dbReference type="NCBI Taxonomy" id="2081491"/>
    <lineage>
        <taxon>Eukaryota</taxon>
        <taxon>Haptista</taxon>
        <taxon>Haptophyta</taxon>
        <taxon>Pavlovophyceae</taxon>
        <taxon>Pavlovales</taxon>
        <taxon>Pavlovaceae</taxon>
        <taxon>Diacronema</taxon>
    </lineage>
</organism>
<evidence type="ECO:0000256" key="3">
    <source>
        <dbReference type="ARBA" id="ARBA00022679"/>
    </source>
</evidence>
<comment type="similarity">
    <text evidence="5">Belongs to the USP family.</text>
</comment>
<dbReference type="PANTHER" id="PTHR11952:SF9">
    <property type="entry name" value="UDP-SUGAR PYROPHOSPHORYLASE"/>
    <property type="match status" value="1"/>
</dbReference>
<dbReference type="GO" id="GO:0003977">
    <property type="term" value="F:UDP-N-acetylglucosamine diphosphorylase activity"/>
    <property type="evidence" value="ECO:0007669"/>
    <property type="project" value="TreeGrafter"/>
</dbReference>
<dbReference type="PANTHER" id="PTHR11952">
    <property type="entry name" value="UDP- GLUCOSE PYROPHOSPHORYLASE"/>
    <property type="match status" value="1"/>
</dbReference>
<dbReference type="SUPFAM" id="SSF53448">
    <property type="entry name" value="Nucleotide-diphospho-sugar transferases"/>
    <property type="match status" value="1"/>
</dbReference>
<accession>A0A8J5XVW9</accession>
<evidence type="ECO:0000256" key="5">
    <source>
        <dbReference type="ARBA" id="ARBA00038047"/>
    </source>
</evidence>
<evidence type="ECO:0000256" key="7">
    <source>
        <dbReference type="ARBA" id="ARBA00048259"/>
    </source>
</evidence>
<dbReference type="GO" id="GO:0006048">
    <property type="term" value="P:UDP-N-acetylglucosamine biosynthetic process"/>
    <property type="evidence" value="ECO:0007669"/>
    <property type="project" value="TreeGrafter"/>
</dbReference>
<comment type="cofactor">
    <cofactor evidence="2">
        <name>Mg(2+)</name>
        <dbReference type="ChEBI" id="CHEBI:18420"/>
    </cofactor>
</comment>
<dbReference type="Gene3D" id="2.160.10.30">
    <property type="match status" value="1"/>
</dbReference>
<dbReference type="Proteomes" id="UP000751190">
    <property type="component" value="Unassembled WGS sequence"/>
</dbReference>